<proteinExistence type="predicted"/>
<organism evidence="1 2">
    <name type="scientific">Eretmocerus hayati</name>
    <dbReference type="NCBI Taxonomy" id="131215"/>
    <lineage>
        <taxon>Eukaryota</taxon>
        <taxon>Metazoa</taxon>
        <taxon>Ecdysozoa</taxon>
        <taxon>Arthropoda</taxon>
        <taxon>Hexapoda</taxon>
        <taxon>Insecta</taxon>
        <taxon>Pterygota</taxon>
        <taxon>Neoptera</taxon>
        <taxon>Endopterygota</taxon>
        <taxon>Hymenoptera</taxon>
        <taxon>Apocrita</taxon>
        <taxon>Proctotrupomorpha</taxon>
        <taxon>Chalcidoidea</taxon>
        <taxon>Aphelinidae</taxon>
        <taxon>Aphelininae</taxon>
        <taxon>Eretmocerus</taxon>
    </lineage>
</organism>
<reference evidence="1" key="1">
    <citation type="submission" date="2023-04" db="EMBL/GenBank/DDBJ databases">
        <title>A chromosome-level genome assembly of the parasitoid wasp Eretmocerus hayati.</title>
        <authorList>
            <person name="Zhong Y."/>
            <person name="Liu S."/>
            <person name="Liu Y."/>
        </authorList>
    </citation>
    <scope>NUCLEOTIDE SEQUENCE</scope>
    <source>
        <strain evidence="1">ZJU_SS_LIU_2023</strain>
    </source>
</reference>
<gene>
    <name evidence="1" type="ORF">QAD02_020320</name>
</gene>
<keyword evidence="2" id="KW-1185">Reference proteome</keyword>
<dbReference type="Proteomes" id="UP001239111">
    <property type="component" value="Chromosome 1"/>
</dbReference>
<name>A0ACC2PN53_9HYME</name>
<protein>
    <submittedName>
        <fullName evidence="1">Uncharacterized protein</fullName>
    </submittedName>
</protein>
<sequence>MEQETIAEKGNTPQVQSESALGESRAKSPDILWLISSDSEDGETQTVPRPDTPMPDPKKSCPSKYLKRRVKLCSGLFDTKFMRNHGPHGRVGLIIEPLNVRG</sequence>
<evidence type="ECO:0000313" key="2">
    <source>
        <dbReference type="Proteomes" id="UP001239111"/>
    </source>
</evidence>
<comment type="caution">
    <text evidence="1">The sequence shown here is derived from an EMBL/GenBank/DDBJ whole genome shotgun (WGS) entry which is preliminary data.</text>
</comment>
<dbReference type="EMBL" id="CM056741">
    <property type="protein sequence ID" value="KAJ8684528.1"/>
    <property type="molecule type" value="Genomic_DNA"/>
</dbReference>
<evidence type="ECO:0000313" key="1">
    <source>
        <dbReference type="EMBL" id="KAJ8684528.1"/>
    </source>
</evidence>
<accession>A0ACC2PN53</accession>